<sequence length="120" mass="13829">MTKKSPQGIARERMDKEIHQQRTAIDKMEAARLKAVRERAWRHIDMISSGADSTAIKSQVKTVDYDVMGSEHLFNNWLQGKTDTLSTVDMESQYAELTRNLKQREDTLYFVAMKVTVSFS</sequence>
<evidence type="ECO:0000313" key="1">
    <source>
        <dbReference type="EMBL" id="OZC05944.1"/>
    </source>
</evidence>
<dbReference type="EMBL" id="KZ270312">
    <property type="protein sequence ID" value="OZC05944.1"/>
    <property type="molecule type" value="Genomic_DNA"/>
</dbReference>
<evidence type="ECO:0000313" key="2">
    <source>
        <dbReference type="Proteomes" id="UP000242913"/>
    </source>
</evidence>
<protein>
    <submittedName>
        <fullName evidence="1">Uncharacterized protein</fullName>
    </submittedName>
</protein>
<dbReference type="OrthoDB" id="644067at2759"/>
<proteinExistence type="predicted"/>
<keyword evidence="2" id="KW-1185">Reference proteome</keyword>
<reference evidence="1 2" key="1">
    <citation type="submission" date="2015-12" db="EMBL/GenBank/DDBJ databases">
        <title>Draft genome of the nematode, Onchocerca flexuosa.</title>
        <authorList>
            <person name="Mitreva M."/>
        </authorList>
    </citation>
    <scope>NUCLEOTIDE SEQUENCE [LARGE SCALE GENOMIC DNA]</scope>
    <source>
        <strain evidence="1">Red Deer</strain>
    </source>
</reference>
<dbReference type="Proteomes" id="UP000242913">
    <property type="component" value="Unassembled WGS sequence"/>
</dbReference>
<accession>A0A238BLM0</accession>
<dbReference type="AlphaFoldDB" id="A0A238BLM0"/>
<gene>
    <name evidence="1" type="ORF">X798_07080</name>
</gene>
<organism evidence="1 2">
    <name type="scientific">Onchocerca flexuosa</name>
    <dbReference type="NCBI Taxonomy" id="387005"/>
    <lineage>
        <taxon>Eukaryota</taxon>
        <taxon>Metazoa</taxon>
        <taxon>Ecdysozoa</taxon>
        <taxon>Nematoda</taxon>
        <taxon>Chromadorea</taxon>
        <taxon>Rhabditida</taxon>
        <taxon>Spirurina</taxon>
        <taxon>Spiruromorpha</taxon>
        <taxon>Filarioidea</taxon>
        <taxon>Onchocercidae</taxon>
        <taxon>Onchocerca</taxon>
    </lineage>
</organism>
<name>A0A238BLM0_9BILA</name>